<name>A0A644T4X5_9ZZZZ</name>
<dbReference type="InterPro" id="IPR021338">
    <property type="entry name" value="DUF2953"/>
</dbReference>
<feature type="transmembrane region" description="Helical" evidence="2">
    <location>
        <begin position="6"/>
        <end position="31"/>
    </location>
</feature>
<organism evidence="3">
    <name type="scientific">bioreactor metagenome</name>
    <dbReference type="NCBI Taxonomy" id="1076179"/>
    <lineage>
        <taxon>unclassified sequences</taxon>
        <taxon>metagenomes</taxon>
        <taxon>ecological metagenomes</taxon>
    </lineage>
</organism>
<accession>A0A644T4X5</accession>
<evidence type="ECO:0000256" key="1">
    <source>
        <dbReference type="SAM" id="MobiDB-lite"/>
    </source>
</evidence>
<feature type="region of interest" description="Disordered" evidence="1">
    <location>
        <begin position="59"/>
        <end position="108"/>
    </location>
</feature>
<dbReference type="EMBL" id="VSSQ01000016">
    <property type="protein sequence ID" value="MPL61900.1"/>
    <property type="molecule type" value="Genomic_DNA"/>
</dbReference>
<proteinExistence type="predicted"/>
<protein>
    <recommendedName>
        <fullName evidence="4">DUF2953 domain-containing protein</fullName>
    </recommendedName>
</protein>
<evidence type="ECO:0000256" key="2">
    <source>
        <dbReference type="SAM" id="Phobius"/>
    </source>
</evidence>
<reference evidence="3" key="1">
    <citation type="submission" date="2019-08" db="EMBL/GenBank/DDBJ databases">
        <authorList>
            <person name="Kucharzyk K."/>
            <person name="Murdoch R.W."/>
            <person name="Higgins S."/>
            <person name="Loffler F."/>
        </authorList>
    </citation>
    <scope>NUCLEOTIDE SEQUENCE</scope>
</reference>
<evidence type="ECO:0000313" key="3">
    <source>
        <dbReference type="EMBL" id="MPL61900.1"/>
    </source>
</evidence>
<keyword evidence="2" id="KW-1133">Transmembrane helix</keyword>
<gene>
    <name evidence="3" type="ORF">SDC9_07489</name>
</gene>
<evidence type="ECO:0008006" key="4">
    <source>
        <dbReference type="Google" id="ProtNLM"/>
    </source>
</evidence>
<dbReference type="AlphaFoldDB" id="A0A644T4X5"/>
<comment type="caution">
    <text evidence="3">The sequence shown here is derived from an EMBL/GenBank/DDBJ whole genome shotgun (WGS) entry which is preliminary data.</text>
</comment>
<keyword evidence="2" id="KW-0472">Membrane</keyword>
<keyword evidence="2" id="KW-0812">Transmembrane</keyword>
<sequence>MIIEIIVGLIIFIIILILIFLYFGLNINIFLNKRGNDFKGQIEVKFSIFKIFSKNFPDDEKNKKPENDKKENIKRKSNDIKDKNSSEDLDDELNKNNSAKDKDNVKDKNSKNKLNEFRELFPLISTNFWDILDLIESLLYSVNLKKFKLHLILGFSSPVNTATTLGYIWAFSATPNLSKSFNLSAEPIFNKEIFDFESEIVFKISLLKPVLKIFKLLTKKSMIKLILKLRKFFK</sequence>
<dbReference type="Pfam" id="PF11167">
    <property type="entry name" value="DUF2953"/>
    <property type="match status" value="1"/>
</dbReference>